<dbReference type="PaxDb" id="289377-HL41_07490"/>
<keyword evidence="5" id="KW-1185">Reference proteome</keyword>
<dbReference type="InterPro" id="IPR056729">
    <property type="entry name" value="GMPPB_C"/>
</dbReference>
<dbReference type="Gene3D" id="2.160.10.10">
    <property type="entry name" value="Hexapeptide repeat proteins"/>
    <property type="match status" value="1"/>
</dbReference>
<evidence type="ECO:0000256" key="2">
    <source>
        <dbReference type="ARBA" id="ARBA00023315"/>
    </source>
</evidence>
<dbReference type="InterPro" id="IPR011004">
    <property type="entry name" value="Trimer_LpxA-like_sf"/>
</dbReference>
<sequence>MIKLVDFFGSLEKEKVASLFEGQFPWEALKKLKTFLNDIVPPIPKKIPLRCPLPETVLLTVEGEVIPLKDLEFEEEGYYFKGERVEGAILMAGAFLGSEKIFFEKGVKVEPFAMIEGPAYFSQNTEIRQGAYVRGSVYTGAGCVVGHTTEVKNSIFLAQSKAAHFAYVGDSILGAQVNLGAGTKLANLKFNKKEIVLNIEGETIKTGLRKFGAILGDGCQTGCNSVLQPGTVLGKSSFVFPGRVAGPGFFGPFTKIK</sequence>
<evidence type="ECO:0000313" key="4">
    <source>
        <dbReference type="EMBL" id="AIH04539.1"/>
    </source>
</evidence>
<dbReference type="RefSeq" id="WP_038062319.1">
    <property type="nucleotide sequence ID" value="NZ_CP008796.1"/>
</dbReference>
<dbReference type="Proteomes" id="UP000028481">
    <property type="component" value="Chromosome"/>
</dbReference>
<dbReference type="GO" id="GO:0016746">
    <property type="term" value="F:acyltransferase activity"/>
    <property type="evidence" value="ECO:0007669"/>
    <property type="project" value="UniProtKB-KW"/>
</dbReference>
<dbReference type="Pfam" id="PF25087">
    <property type="entry name" value="GMPPB_C"/>
    <property type="match status" value="1"/>
</dbReference>
<reference evidence="4 5" key="1">
    <citation type="journal article" date="2015" name="Genome Announc.">
        <title>Genome Sequence of a Sulfate-Reducing Thermophilic Bacterium, Thermodesulfobacterium commune DSM 2178T (Phylum Thermodesulfobacteria).</title>
        <authorList>
            <person name="Bhatnagar S."/>
            <person name="Badger J.H."/>
            <person name="Madupu R."/>
            <person name="Khouri H.M."/>
            <person name="O'Connor E.M."/>
            <person name="Robb F.T."/>
            <person name="Ward N.L."/>
            <person name="Eisen J.A."/>
        </authorList>
    </citation>
    <scope>NUCLEOTIDE SEQUENCE [LARGE SCALE GENOMIC DNA]</scope>
    <source>
        <strain evidence="4 5">DSM 2178</strain>
    </source>
</reference>
<proteinExistence type="predicted"/>
<evidence type="ECO:0000259" key="3">
    <source>
        <dbReference type="Pfam" id="PF25087"/>
    </source>
</evidence>
<name>A0A075WTB9_9BACT</name>
<dbReference type="HOGENOM" id="CLU_086901_0_0_0"/>
<accession>A0A075WTB9</accession>
<keyword evidence="1" id="KW-0808">Transferase</keyword>
<dbReference type="PANTHER" id="PTHR43584:SF8">
    <property type="entry name" value="N-ACETYLMURAMATE ALPHA-1-PHOSPHATE URIDYLYLTRANSFERASE"/>
    <property type="match status" value="1"/>
</dbReference>
<dbReference type="AlphaFoldDB" id="A0A075WTB9"/>
<evidence type="ECO:0000313" key="5">
    <source>
        <dbReference type="Proteomes" id="UP000028481"/>
    </source>
</evidence>
<dbReference type="EMBL" id="CP008796">
    <property type="protein sequence ID" value="AIH04539.1"/>
    <property type="molecule type" value="Genomic_DNA"/>
</dbReference>
<evidence type="ECO:0000256" key="1">
    <source>
        <dbReference type="ARBA" id="ARBA00022679"/>
    </source>
</evidence>
<dbReference type="eggNOG" id="COG1207">
    <property type="taxonomic scope" value="Bacteria"/>
</dbReference>
<dbReference type="InterPro" id="IPR050065">
    <property type="entry name" value="GlmU-like"/>
</dbReference>
<dbReference type="GO" id="GO:0016779">
    <property type="term" value="F:nucleotidyltransferase activity"/>
    <property type="evidence" value="ECO:0007669"/>
    <property type="project" value="UniProtKB-ARBA"/>
</dbReference>
<dbReference type="PANTHER" id="PTHR43584">
    <property type="entry name" value="NUCLEOTIDYL TRANSFERASE"/>
    <property type="match status" value="1"/>
</dbReference>
<keyword evidence="2" id="KW-0012">Acyltransferase</keyword>
<dbReference type="OrthoDB" id="9775031at2"/>
<feature type="domain" description="Mannose-1-phosphate guanyltransferase C-terminal" evidence="3">
    <location>
        <begin position="115"/>
        <end position="229"/>
    </location>
</feature>
<organism evidence="4 5">
    <name type="scientific">Thermodesulfobacterium commune DSM 2178</name>
    <dbReference type="NCBI Taxonomy" id="289377"/>
    <lineage>
        <taxon>Bacteria</taxon>
        <taxon>Pseudomonadati</taxon>
        <taxon>Thermodesulfobacteriota</taxon>
        <taxon>Thermodesulfobacteria</taxon>
        <taxon>Thermodesulfobacteriales</taxon>
        <taxon>Thermodesulfobacteriaceae</taxon>
        <taxon>Thermodesulfobacterium</taxon>
    </lineage>
</organism>
<dbReference type="SUPFAM" id="SSF51161">
    <property type="entry name" value="Trimeric LpxA-like enzymes"/>
    <property type="match status" value="1"/>
</dbReference>
<dbReference type="STRING" id="289377.HL41_07490"/>
<dbReference type="KEGG" id="tcm:HL41_07490"/>
<protein>
    <recommendedName>
        <fullName evidence="3">Mannose-1-phosphate guanyltransferase C-terminal domain-containing protein</fullName>
    </recommendedName>
</protein>
<gene>
    <name evidence="4" type="ORF">HL41_07490</name>
</gene>